<feature type="region of interest" description="Disordered" evidence="1">
    <location>
        <begin position="256"/>
        <end position="322"/>
    </location>
</feature>
<evidence type="ECO:0008006" key="4">
    <source>
        <dbReference type="Google" id="ProtNLM"/>
    </source>
</evidence>
<evidence type="ECO:0000313" key="3">
    <source>
        <dbReference type="Proteomes" id="UP001215598"/>
    </source>
</evidence>
<dbReference type="EMBL" id="JARKIB010000002">
    <property type="protein sequence ID" value="KAJ7784182.1"/>
    <property type="molecule type" value="Genomic_DNA"/>
</dbReference>
<proteinExistence type="predicted"/>
<accession>A0AAD7P1X3</accession>
<dbReference type="AlphaFoldDB" id="A0AAD7P1X3"/>
<keyword evidence="3" id="KW-1185">Reference proteome</keyword>
<comment type="caution">
    <text evidence="2">The sequence shown here is derived from an EMBL/GenBank/DDBJ whole genome shotgun (WGS) entry which is preliminary data.</text>
</comment>
<evidence type="ECO:0000313" key="2">
    <source>
        <dbReference type="EMBL" id="KAJ7784182.1"/>
    </source>
</evidence>
<organism evidence="2 3">
    <name type="scientific">Mycena metata</name>
    <dbReference type="NCBI Taxonomy" id="1033252"/>
    <lineage>
        <taxon>Eukaryota</taxon>
        <taxon>Fungi</taxon>
        <taxon>Dikarya</taxon>
        <taxon>Basidiomycota</taxon>
        <taxon>Agaricomycotina</taxon>
        <taxon>Agaricomycetes</taxon>
        <taxon>Agaricomycetidae</taxon>
        <taxon>Agaricales</taxon>
        <taxon>Marasmiineae</taxon>
        <taxon>Mycenaceae</taxon>
        <taxon>Mycena</taxon>
    </lineage>
</organism>
<name>A0AAD7P1X3_9AGAR</name>
<feature type="compositionally biased region" description="Polar residues" evidence="1">
    <location>
        <begin position="259"/>
        <end position="272"/>
    </location>
</feature>
<reference evidence="2" key="1">
    <citation type="submission" date="2023-03" db="EMBL/GenBank/DDBJ databases">
        <title>Massive genome expansion in bonnet fungi (Mycena s.s.) driven by repeated elements and novel gene families across ecological guilds.</title>
        <authorList>
            <consortium name="Lawrence Berkeley National Laboratory"/>
            <person name="Harder C.B."/>
            <person name="Miyauchi S."/>
            <person name="Viragh M."/>
            <person name="Kuo A."/>
            <person name="Thoen E."/>
            <person name="Andreopoulos B."/>
            <person name="Lu D."/>
            <person name="Skrede I."/>
            <person name="Drula E."/>
            <person name="Henrissat B."/>
            <person name="Morin E."/>
            <person name="Kohler A."/>
            <person name="Barry K."/>
            <person name="LaButti K."/>
            <person name="Morin E."/>
            <person name="Salamov A."/>
            <person name="Lipzen A."/>
            <person name="Mereny Z."/>
            <person name="Hegedus B."/>
            <person name="Baldrian P."/>
            <person name="Stursova M."/>
            <person name="Weitz H."/>
            <person name="Taylor A."/>
            <person name="Grigoriev I.V."/>
            <person name="Nagy L.G."/>
            <person name="Martin F."/>
            <person name="Kauserud H."/>
        </authorList>
    </citation>
    <scope>NUCLEOTIDE SEQUENCE</scope>
    <source>
        <strain evidence="2">CBHHK182m</strain>
    </source>
</reference>
<sequence length="744" mass="82625">MYPPPPKVTVLAEEGVLLLVVALDADEDTQQWRSPLARISPVWRPLLNPKTKMMSVSGGGSSARAVAAAAYGNSTRTRAACCGGNGNPEVEDLARISGTLGYPGGPLAEKYYEVADEVVLEYDVDGGEARSYEGWCWVLGVRAWSVHPLLLELGYPPPSGGRVFTPLVFVLRWAKPKSDGESTASHPHRIPSSLFTALPPLRLGLTLTAPTVHLVTLTPAPVVGLVAYAAVIERARRCVEPAFGWRSSAADEACGEGYVQSTGQRADSAHSNQPPPHPPKYEAARRQLSHHPTSSLAPLPAPSSLPTPAHKRAKETRSRARIDESVEAALRKGRTDNNTTAKFALNRVDLREWDVRDGGRGPKRRWYRWRWRGCCYNLLLRVRSSTSDPYQPGRTLDIYLTSEASSSTRQDPFSLRDGEIQHELSANWHYGFTPLKVSIIQVFRPFTSAVVLLAEALNAPAQFESLPKHHACSERRKSRVPSAREFAKSSGPAVGIQFPRMHYARKFEHLELDDDAPVPEWGGWELELYIWTTKLASYFAEALAYRHLRALQGHCIPALHGTVRVPMASSSELLHPVVGFVPGLALEYIDGPNMEQIKIREACCWYNDLRLPNVILRGWPNDPQPVIIDFGVADVIEPGDSKKDWGVNVDEVADVRKVLTDPEHGDWHVASPYPLPVYEYIAVNSGYAEANRSIEEIPEDVQNVQFERVPGSEAPGARERMLLWRVRPGVGTQDGYLWRRFVDW</sequence>
<gene>
    <name evidence="2" type="ORF">B0H16DRAFT_1446441</name>
</gene>
<protein>
    <recommendedName>
        <fullName evidence="4">Protein kinase domain-containing protein</fullName>
    </recommendedName>
</protein>
<evidence type="ECO:0000256" key="1">
    <source>
        <dbReference type="SAM" id="MobiDB-lite"/>
    </source>
</evidence>
<dbReference type="Proteomes" id="UP001215598">
    <property type="component" value="Unassembled WGS sequence"/>
</dbReference>